<keyword evidence="9" id="KW-1185">Reference proteome</keyword>
<comment type="similarity">
    <text evidence="2">Belongs to the autoinducer-2 exporter (AI-2E) (TC 2.A.86) family.</text>
</comment>
<feature type="transmembrane region" description="Helical" evidence="7">
    <location>
        <begin position="6"/>
        <end position="29"/>
    </location>
</feature>
<sequence length="432" mass="45812">MTVLLGAILAYVILSYLGAFVLGVFIYYATRPIYEQFACRIQPPSVGVMVALLTISLPVLLLVAYTISIAVGQLGFVTDPGFSTYRPLLDPYFDLTGIHSFQEFISSIANDPQQLEGLVSEQTVQRFLESAGTYLGVVASGLLQAFIALAVAFYLLRDDHKLAGWARTALARDDETLIAYGYAVDQDLKTVFFGNILNAFVVAVTSLTMYHALNLWAPQSVSIPAPTLLGLLTGAASLIPVVGMKVVYVPVTVYLGAVAGLNNPSLLLFPLAFLIVSAVVIDGLTELILRPYISGRNLHVGLVLFAYILGPLIFGWYGLFLGPLLLVLTIHLARIVLPELIHGEPLNPDAIGADPIPDADGPPPAKSDDTDTDSDSDSNSGSNTNIDTGTGTAPAESEDTSESDAVTDTTGDRSTSHSAADESTPDSSSDGA</sequence>
<dbReference type="EMBL" id="JBHTAX010000001">
    <property type="protein sequence ID" value="MFC7191350.1"/>
    <property type="molecule type" value="Genomic_DNA"/>
</dbReference>
<dbReference type="Pfam" id="PF01594">
    <property type="entry name" value="AI-2E_transport"/>
    <property type="match status" value="1"/>
</dbReference>
<feature type="transmembrane region" description="Helical" evidence="7">
    <location>
        <begin position="196"/>
        <end position="217"/>
    </location>
</feature>
<keyword evidence="4 7" id="KW-1133">Transmembrane helix</keyword>
<feature type="region of interest" description="Disordered" evidence="6">
    <location>
        <begin position="348"/>
        <end position="432"/>
    </location>
</feature>
<evidence type="ECO:0000256" key="4">
    <source>
        <dbReference type="ARBA" id="ARBA00022989"/>
    </source>
</evidence>
<evidence type="ECO:0000256" key="7">
    <source>
        <dbReference type="SAM" id="Phobius"/>
    </source>
</evidence>
<gene>
    <name evidence="8" type="ORF">ACFQL7_17125</name>
</gene>
<evidence type="ECO:0000256" key="2">
    <source>
        <dbReference type="ARBA" id="ARBA00009773"/>
    </source>
</evidence>
<evidence type="ECO:0000256" key="6">
    <source>
        <dbReference type="SAM" id="MobiDB-lite"/>
    </source>
</evidence>
<organism evidence="8 9">
    <name type="scientific">Halocatena marina</name>
    <dbReference type="NCBI Taxonomy" id="2934937"/>
    <lineage>
        <taxon>Archaea</taxon>
        <taxon>Methanobacteriati</taxon>
        <taxon>Methanobacteriota</taxon>
        <taxon>Stenosarchaea group</taxon>
        <taxon>Halobacteria</taxon>
        <taxon>Halobacteriales</taxon>
        <taxon>Natronomonadaceae</taxon>
        <taxon>Halocatena</taxon>
    </lineage>
</organism>
<evidence type="ECO:0000313" key="8">
    <source>
        <dbReference type="EMBL" id="MFC7191350.1"/>
    </source>
</evidence>
<dbReference type="Proteomes" id="UP001596417">
    <property type="component" value="Unassembled WGS sequence"/>
</dbReference>
<feature type="transmembrane region" description="Helical" evidence="7">
    <location>
        <begin position="134"/>
        <end position="156"/>
    </location>
</feature>
<feature type="transmembrane region" description="Helical" evidence="7">
    <location>
        <begin position="266"/>
        <end position="284"/>
    </location>
</feature>
<reference evidence="8 9" key="1">
    <citation type="journal article" date="2019" name="Int. J. Syst. Evol. Microbiol.">
        <title>The Global Catalogue of Microorganisms (GCM) 10K type strain sequencing project: providing services to taxonomists for standard genome sequencing and annotation.</title>
        <authorList>
            <consortium name="The Broad Institute Genomics Platform"/>
            <consortium name="The Broad Institute Genome Sequencing Center for Infectious Disease"/>
            <person name="Wu L."/>
            <person name="Ma J."/>
        </authorList>
    </citation>
    <scope>NUCLEOTIDE SEQUENCE [LARGE SCALE GENOMIC DNA]</scope>
    <source>
        <strain evidence="8 9">RDMS1</strain>
    </source>
</reference>
<evidence type="ECO:0000256" key="1">
    <source>
        <dbReference type="ARBA" id="ARBA00004141"/>
    </source>
</evidence>
<dbReference type="GO" id="GO:0016020">
    <property type="term" value="C:membrane"/>
    <property type="evidence" value="ECO:0007669"/>
    <property type="project" value="UniProtKB-SubCell"/>
</dbReference>
<evidence type="ECO:0000256" key="3">
    <source>
        <dbReference type="ARBA" id="ARBA00022692"/>
    </source>
</evidence>
<feature type="transmembrane region" description="Helical" evidence="7">
    <location>
        <begin position="229"/>
        <end position="254"/>
    </location>
</feature>
<evidence type="ECO:0000256" key="5">
    <source>
        <dbReference type="ARBA" id="ARBA00023136"/>
    </source>
</evidence>
<accession>A0ABD5YV40</accession>
<dbReference type="RefSeq" id="WP_390206571.1">
    <property type="nucleotide sequence ID" value="NZ_JBHTAX010000001.1"/>
</dbReference>
<comment type="subcellular location">
    <subcellularLocation>
        <location evidence="1">Membrane</location>
        <topology evidence="1">Multi-pass membrane protein</topology>
    </subcellularLocation>
</comment>
<keyword evidence="3 7" id="KW-0812">Transmembrane</keyword>
<comment type="caution">
    <text evidence="8">The sequence shown here is derived from an EMBL/GenBank/DDBJ whole genome shotgun (WGS) entry which is preliminary data.</text>
</comment>
<feature type="compositionally biased region" description="Low complexity" evidence="6">
    <location>
        <begin position="377"/>
        <end position="392"/>
    </location>
</feature>
<dbReference type="InterPro" id="IPR002549">
    <property type="entry name" value="AI-2E-like"/>
</dbReference>
<protein>
    <submittedName>
        <fullName evidence="8">AI-2E family transporter</fullName>
    </submittedName>
</protein>
<keyword evidence="5 7" id="KW-0472">Membrane</keyword>
<name>A0ABD5YV40_9EURY</name>
<feature type="compositionally biased region" description="Low complexity" evidence="6">
    <location>
        <begin position="348"/>
        <end position="359"/>
    </location>
</feature>
<feature type="transmembrane region" description="Helical" evidence="7">
    <location>
        <begin position="50"/>
        <end position="76"/>
    </location>
</feature>
<dbReference type="AlphaFoldDB" id="A0ABD5YV40"/>
<feature type="transmembrane region" description="Helical" evidence="7">
    <location>
        <begin position="304"/>
        <end position="328"/>
    </location>
</feature>
<proteinExistence type="inferred from homology"/>
<evidence type="ECO:0000313" key="9">
    <source>
        <dbReference type="Proteomes" id="UP001596417"/>
    </source>
</evidence>